<dbReference type="AlphaFoldDB" id="F8EYE1"/>
<dbReference type="GO" id="GO:0046872">
    <property type="term" value="F:metal ion binding"/>
    <property type="evidence" value="ECO:0007669"/>
    <property type="project" value="UniProtKB-KW"/>
</dbReference>
<dbReference type="EMBL" id="CP002868">
    <property type="protein sequence ID" value="AEJ18373.1"/>
    <property type="molecule type" value="Genomic_DNA"/>
</dbReference>
<dbReference type="Proteomes" id="UP000000503">
    <property type="component" value="Chromosome"/>
</dbReference>
<evidence type="ECO:0000256" key="3">
    <source>
        <dbReference type="ARBA" id="ARBA00022801"/>
    </source>
</evidence>
<dbReference type="SFLD" id="SFLDS00003">
    <property type="entry name" value="Haloacid_Dehalogenase"/>
    <property type="match status" value="1"/>
</dbReference>
<keyword evidence="2" id="KW-0479">Metal-binding</keyword>
<dbReference type="KEGG" id="scd:Spica_0205"/>
<keyword evidence="4" id="KW-0460">Magnesium</keyword>
<dbReference type="NCBIfam" id="TIGR01662">
    <property type="entry name" value="HAD-SF-IIIA"/>
    <property type="match status" value="1"/>
</dbReference>
<organism evidence="5 6">
    <name type="scientific">Gracilinema caldarium (strain ATCC 51460 / DSM 7334 / H1)</name>
    <name type="common">Treponema caldarium</name>
    <dbReference type="NCBI Taxonomy" id="744872"/>
    <lineage>
        <taxon>Bacteria</taxon>
        <taxon>Pseudomonadati</taxon>
        <taxon>Spirochaetota</taxon>
        <taxon>Spirochaetia</taxon>
        <taxon>Spirochaetales</taxon>
        <taxon>Breznakiellaceae</taxon>
        <taxon>Gracilinema</taxon>
    </lineage>
</organism>
<dbReference type="Pfam" id="PF00702">
    <property type="entry name" value="Hydrolase"/>
    <property type="match status" value="1"/>
</dbReference>
<dbReference type="RefSeq" id="WP_013967686.1">
    <property type="nucleotide sequence ID" value="NC_015732.1"/>
</dbReference>
<dbReference type="GO" id="GO:0044281">
    <property type="term" value="P:small molecule metabolic process"/>
    <property type="evidence" value="ECO:0007669"/>
    <property type="project" value="UniProtKB-ARBA"/>
</dbReference>
<dbReference type="InterPro" id="IPR051400">
    <property type="entry name" value="HAD-like_hydrolase"/>
</dbReference>
<dbReference type="NCBIfam" id="TIGR01509">
    <property type="entry name" value="HAD-SF-IA-v3"/>
    <property type="match status" value="1"/>
</dbReference>
<dbReference type="InterPro" id="IPR006439">
    <property type="entry name" value="HAD-SF_hydro_IA"/>
</dbReference>
<dbReference type="PANTHER" id="PTHR46470:SF2">
    <property type="entry name" value="GLYCERALDEHYDE 3-PHOSPHATE PHOSPHATASE"/>
    <property type="match status" value="1"/>
</dbReference>
<evidence type="ECO:0000256" key="4">
    <source>
        <dbReference type="ARBA" id="ARBA00022842"/>
    </source>
</evidence>
<name>F8EYE1_GRAC1</name>
<dbReference type="SUPFAM" id="SSF56784">
    <property type="entry name" value="HAD-like"/>
    <property type="match status" value="1"/>
</dbReference>
<protein>
    <submittedName>
        <fullName evidence="5">HAD-superfamily hydrolase, subfamily IA, variant 3</fullName>
    </submittedName>
</protein>
<dbReference type="PANTHER" id="PTHR46470">
    <property type="entry name" value="N-ACYLNEURAMINATE-9-PHOSPHATASE"/>
    <property type="match status" value="1"/>
</dbReference>
<sequence>MFKNIIFDLYGTLVDIRTDEQKPEFWQAFSGVLQQEGLSYNPVELQKRYLSLVQKALARITHSPYPDTRVYLVLETLFHQHSVSVTPEKLLWITQQFRKLSTEYIRLYQGIPEMLQKLKEHGLKLYILSNGQREFSEGELRELGIYEYFDGFYFSADYEMSKPDPQFYRVLLEREHITPSECLMVGNDHTTDIAGANAIGMASVYIQSNHSHEVSLESVPSTYKVAQTQNQGRALESILLK</sequence>
<dbReference type="Gene3D" id="3.40.50.1000">
    <property type="entry name" value="HAD superfamily/HAD-like"/>
    <property type="match status" value="1"/>
</dbReference>
<evidence type="ECO:0000256" key="2">
    <source>
        <dbReference type="ARBA" id="ARBA00022723"/>
    </source>
</evidence>
<dbReference type="InterPro" id="IPR036412">
    <property type="entry name" value="HAD-like_sf"/>
</dbReference>
<comment type="cofactor">
    <cofactor evidence="1">
        <name>Mg(2+)</name>
        <dbReference type="ChEBI" id="CHEBI:18420"/>
    </cofactor>
</comment>
<evidence type="ECO:0000313" key="6">
    <source>
        <dbReference type="Proteomes" id="UP000000503"/>
    </source>
</evidence>
<dbReference type="HOGENOM" id="CLU_045011_8_6_12"/>
<dbReference type="NCBIfam" id="TIGR01549">
    <property type="entry name" value="HAD-SF-IA-v1"/>
    <property type="match status" value="1"/>
</dbReference>
<gene>
    <name evidence="5" type="ordered locus">Spica_0205</name>
</gene>
<dbReference type="Gene3D" id="1.10.150.520">
    <property type="match status" value="1"/>
</dbReference>
<accession>F8EYE1</accession>
<reference evidence="6" key="1">
    <citation type="journal article" date="2013" name="Stand. Genomic Sci.">
        <title>Genome sequence of the thermophilic fresh-water bacterium Spirochaeta caldaria type strain (H1(T)), reclassification of Spirochaeta caldaria, Spirochaeta stenostrepta, and Spirochaeta zuelzerae in the genus Treponema as Treponema caldaria comb. nov., Treponema stenostrepta comb. nov., and Treponema zuelzerae comb. nov., and emendation of the genus Treponema.</title>
        <authorList>
            <person name="Abt B."/>
            <person name="Goker M."/>
            <person name="Scheuner C."/>
            <person name="Han C."/>
            <person name="Lu M."/>
            <person name="Misra M."/>
            <person name="Lapidus A."/>
            <person name="Nolan M."/>
            <person name="Lucas S."/>
            <person name="Hammon N."/>
            <person name="Deshpande S."/>
            <person name="Cheng J.F."/>
            <person name="Tapia R."/>
            <person name="Goodwin L.A."/>
            <person name="Pitluck S."/>
            <person name="Liolios K."/>
            <person name="Pagani I."/>
            <person name="Ivanova N."/>
            <person name="Mavromatis K."/>
            <person name="Mikhailova N."/>
            <person name="Huntemann M."/>
            <person name="Pati A."/>
            <person name="Chen A."/>
            <person name="Palaniappan K."/>
            <person name="Land M."/>
            <person name="Hauser L."/>
            <person name="Jeffries C.D."/>
            <person name="Rohde M."/>
            <person name="Spring S."/>
            <person name="Gronow S."/>
            <person name="Detter J.C."/>
            <person name="Bristow J."/>
            <person name="Eisen J.A."/>
            <person name="Markowitz V."/>
            <person name="Hugenholtz P."/>
            <person name="Kyrpides N.C."/>
            <person name="Woyke T."/>
            <person name="Klenk H.P."/>
        </authorList>
    </citation>
    <scope>NUCLEOTIDE SEQUENCE</scope>
    <source>
        <strain evidence="6">ATCC 51460 / DSM 7334 / H1</strain>
    </source>
</reference>
<dbReference type="GO" id="GO:0016791">
    <property type="term" value="F:phosphatase activity"/>
    <property type="evidence" value="ECO:0007669"/>
    <property type="project" value="TreeGrafter"/>
</dbReference>
<evidence type="ECO:0000313" key="5">
    <source>
        <dbReference type="EMBL" id="AEJ18373.1"/>
    </source>
</evidence>
<dbReference type="eggNOG" id="COG1011">
    <property type="taxonomic scope" value="Bacteria"/>
</dbReference>
<dbReference type="InterPro" id="IPR023214">
    <property type="entry name" value="HAD_sf"/>
</dbReference>
<dbReference type="CDD" id="cd01427">
    <property type="entry name" value="HAD_like"/>
    <property type="match status" value="1"/>
</dbReference>
<proteinExistence type="predicted"/>
<dbReference type="PRINTS" id="PR00413">
    <property type="entry name" value="HADHALOGNASE"/>
</dbReference>
<dbReference type="SFLD" id="SFLDG01129">
    <property type="entry name" value="C1.5:_HAD__Beta-PGM__Phosphata"/>
    <property type="match status" value="1"/>
</dbReference>
<evidence type="ECO:0000256" key="1">
    <source>
        <dbReference type="ARBA" id="ARBA00001946"/>
    </source>
</evidence>
<keyword evidence="6" id="KW-1185">Reference proteome</keyword>
<dbReference type="InterPro" id="IPR006549">
    <property type="entry name" value="HAD-SF_hydro_IIIA"/>
</dbReference>
<keyword evidence="3 5" id="KW-0378">Hydrolase</keyword>
<dbReference type="OrthoDB" id="9792518at2"/>